<gene>
    <name evidence="1" type="ORF">EOE48_20580</name>
</gene>
<accession>A0A437NYV2</accession>
<dbReference type="RefSeq" id="WP_127732644.1">
    <property type="nucleotide sequence ID" value="NZ_SACP01000023.1"/>
</dbReference>
<name>A0A437NYV2_9HYPH</name>
<reference evidence="1 2" key="1">
    <citation type="submission" date="2019-01" db="EMBL/GenBank/DDBJ databases">
        <authorList>
            <person name="Chen W.-M."/>
        </authorList>
    </citation>
    <scope>NUCLEOTIDE SEQUENCE [LARGE SCALE GENOMIC DNA]</scope>
    <source>
        <strain evidence="1 2">TER-1</strain>
    </source>
</reference>
<proteinExistence type="predicted"/>
<comment type="caution">
    <text evidence="1">The sequence shown here is derived from an EMBL/GenBank/DDBJ whole genome shotgun (WGS) entry which is preliminary data.</text>
</comment>
<evidence type="ECO:0000313" key="1">
    <source>
        <dbReference type="EMBL" id="RVU15206.1"/>
    </source>
</evidence>
<dbReference type="EMBL" id="SACP01000023">
    <property type="protein sequence ID" value="RVU15206.1"/>
    <property type="molecule type" value="Genomic_DNA"/>
</dbReference>
<dbReference type="Proteomes" id="UP000286997">
    <property type="component" value="Unassembled WGS sequence"/>
</dbReference>
<dbReference type="AlphaFoldDB" id="A0A437NYV2"/>
<protein>
    <submittedName>
        <fullName evidence="1">Uncharacterized protein</fullName>
    </submittedName>
</protein>
<keyword evidence="2" id="KW-1185">Reference proteome</keyword>
<organism evidence="1 2">
    <name type="scientific">Methylobacterium oryzihabitans</name>
    <dbReference type="NCBI Taxonomy" id="2499852"/>
    <lineage>
        <taxon>Bacteria</taxon>
        <taxon>Pseudomonadati</taxon>
        <taxon>Pseudomonadota</taxon>
        <taxon>Alphaproteobacteria</taxon>
        <taxon>Hyphomicrobiales</taxon>
        <taxon>Methylobacteriaceae</taxon>
        <taxon>Methylobacterium</taxon>
    </lineage>
</organism>
<sequence>MLAAFAEWRQTRPEARLIVGFVEAGDRPGAFDAQIGDVGCEPAELLVLANAILVAAAADAACERDADVRRALLTRIEGARACLGFQSGTLAS</sequence>
<evidence type="ECO:0000313" key="2">
    <source>
        <dbReference type="Proteomes" id="UP000286997"/>
    </source>
</evidence>